<name>A0A1Y5PGP6_9MYCO</name>
<evidence type="ECO:0000313" key="2">
    <source>
        <dbReference type="EMBL" id="SBS77885.1"/>
    </source>
</evidence>
<accession>A0A1Y5PGP6</accession>
<protein>
    <submittedName>
        <fullName evidence="2">Uncharacterized protein</fullName>
    </submittedName>
</protein>
<feature type="chain" id="PRO_5013164755" evidence="1">
    <location>
        <begin position="20"/>
        <end position="55"/>
    </location>
</feature>
<sequence>MRATLIHLLLATVAAGAIAAAPTAHVEPLPVLCVMWYPCQSSASGEVVSWNGGAR</sequence>
<dbReference type="EMBL" id="FLQS01000045">
    <property type="protein sequence ID" value="SBS77885.1"/>
    <property type="molecule type" value="Genomic_DNA"/>
</dbReference>
<gene>
    <name evidence="2" type="ORF">MHPYR_50052</name>
</gene>
<feature type="signal peptide" evidence="1">
    <location>
        <begin position="1"/>
        <end position="19"/>
    </location>
</feature>
<organism evidence="2">
    <name type="scientific">uncultured Mycobacterium sp</name>
    <dbReference type="NCBI Taxonomy" id="171292"/>
    <lineage>
        <taxon>Bacteria</taxon>
        <taxon>Bacillati</taxon>
        <taxon>Actinomycetota</taxon>
        <taxon>Actinomycetes</taxon>
        <taxon>Mycobacteriales</taxon>
        <taxon>Mycobacteriaceae</taxon>
        <taxon>Mycobacterium</taxon>
        <taxon>environmental samples</taxon>
    </lineage>
</organism>
<reference evidence="2" key="1">
    <citation type="submission" date="2016-03" db="EMBL/GenBank/DDBJ databases">
        <authorList>
            <person name="Ploux O."/>
        </authorList>
    </citation>
    <scope>NUCLEOTIDE SEQUENCE</scope>
    <source>
        <strain evidence="2">UC10</strain>
    </source>
</reference>
<keyword evidence="1" id="KW-0732">Signal</keyword>
<proteinExistence type="predicted"/>
<evidence type="ECO:0000256" key="1">
    <source>
        <dbReference type="SAM" id="SignalP"/>
    </source>
</evidence>
<dbReference type="AlphaFoldDB" id="A0A1Y5PGP6"/>